<proteinExistence type="predicted"/>
<dbReference type="PANTHER" id="PTHR24421">
    <property type="entry name" value="NITRATE/NITRITE SENSOR PROTEIN NARX-RELATED"/>
    <property type="match status" value="1"/>
</dbReference>
<reference evidence="7" key="1">
    <citation type="submission" date="2021-01" db="EMBL/GenBank/DDBJ databases">
        <title>Novel species in genus Nocardioides.</title>
        <authorList>
            <person name="Zhang G."/>
        </authorList>
    </citation>
    <scope>NUCLEOTIDE SEQUENCE</scope>
    <source>
        <strain evidence="7">Zg-536</strain>
    </source>
</reference>
<sequence>MRRWSQLSQVERVDRYTRQSLYLFLWGYVALIWFNGYERAEQHPVVYGALCLLAAVLTASAAMLMRRVLALYPATAPLPWRSIGVFALLCVLLVAAGASVSGGTRGLAVLTVGSAAAWTLGGLSDRRILVALVLGIAALFGITTQDVVIALGVTVVVLFLVFTVQVSLWLLGVVTELDQARGAQAALAVAEERLRFSRDVHDVLGRRLAAIAVQAELAATLAERGDASVAERMLAVRETAHEAMREARELARGYRATDLSQELDGARSLLSSAGIDVDVAVEDVPAPWREPVAWVVRESVTNVLRHSSATRVRIGYADGELTVHNDGPLAAQSSTTAARGTGSGTGPGTGSGSGLRGLRERLAPLGATLTAEPTTGDRPGEPGTGFRVVARFPAMPLEPAAATAVSA</sequence>
<dbReference type="Proteomes" id="UP000663791">
    <property type="component" value="Unassembled WGS sequence"/>
</dbReference>
<evidence type="ECO:0000256" key="2">
    <source>
        <dbReference type="ARBA" id="ARBA00022777"/>
    </source>
</evidence>
<feature type="compositionally biased region" description="Gly residues" evidence="4">
    <location>
        <begin position="341"/>
        <end position="355"/>
    </location>
</feature>
<dbReference type="Gene3D" id="3.30.565.10">
    <property type="entry name" value="Histidine kinase-like ATPase, C-terminal domain"/>
    <property type="match status" value="1"/>
</dbReference>
<dbReference type="CDD" id="cd16917">
    <property type="entry name" value="HATPase_UhpB-NarQ-NarX-like"/>
    <property type="match status" value="1"/>
</dbReference>
<feature type="region of interest" description="Disordered" evidence="4">
    <location>
        <begin position="367"/>
        <end position="386"/>
    </location>
</feature>
<feature type="transmembrane region" description="Helical" evidence="5">
    <location>
        <begin position="128"/>
        <end position="143"/>
    </location>
</feature>
<name>A0A938Y433_9ACTN</name>
<feature type="transmembrane region" description="Helical" evidence="5">
    <location>
        <begin position="21"/>
        <end position="38"/>
    </location>
</feature>
<dbReference type="GO" id="GO:0016020">
    <property type="term" value="C:membrane"/>
    <property type="evidence" value="ECO:0007669"/>
    <property type="project" value="InterPro"/>
</dbReference>
<keyword evidence="8" id="KW-1185">Reference proteome</keyword>
<evidence type="ECO:0000256" key="5">
    <source>
        <dbReference type="SAM" id="Phobius"/>
    </source>
</evidence>
<organism evidence="7 8">
    <name type="scientific">Nocardioides faecalis</name>
    <dbReference type="NCBI Taxonomy" id="2803858"/>
    <lineage>
        <taxon>Bacteria</taxon>
        <taxon>Bacillati</taxon>
        <taxon>Actinomycetota</taxon>
        <taxon>Actinomycetes</taxon>
        <taxon>Propionibacteriales</taxon>
        <taxon>Nocardioidaceae</taxon>
        <taxon>Nocardioides</taxon>
    </lineage>
</organism>
<dbReference type="RefSeq" id="WP_205290191.1">
    <property type="nucleotide sequence ID" value="NZ_CP074406.1"/>
</dbReference>
<keyword evidence="2" id="KW-0418">Kinase</keyword>
<evidence type="ECO:0000313" key="7">
    <source>
        <dbReference type="EMBL" id="MBM9458879.1"/>
    </source>
</evidence>
<feature type="transmembrane region" description="Helical" evidence="5">
    <location>
        <begin position="149"/>
        <end position="171"/>
    </location>
</feature>
<feature type="transmembrane region" description="Helical" evidence="5">
    <location>
        <begin position="104"/>
        <end position="121"/>
    </location>
</feature>
<dbReference type="AlphaFoldDB" id="A0A938Y433"/>
<dbReference type="InterPro" id="IPR050482">
    <property type="entry name" value="Sensor_HK_TwoCompSys"/>
</dbReference>
<keyword evidence="5" id="KW-0472">Membrane</keyword>
<dbReference type="InterPro" id="IPR036890">
    <property type="entry name" value="HATPase_C_sf"/>
</dbReference>
<accession>A0A938Y433</accession>
<keyword evidence="3" id="KW-0902">Two-component regulatory system</keyword>
<feature type="region of interest" description="Disordered" evidence="4">
    <location>
        <begin position="325"/>
        <end position="357"/>
    </location>
</feature>
<keyword evidence="5" id="KW-0812">Transmembrane</keyword>
<gene>
    <name evidence="7" type="ORF">JK386_03120</name>
</gene>
<dbReference type="InterPro" id="IPR011712">
    <property type="entry name" value="Sig_transdc_His_kin_sub3_dim/P"/>
</dbReference>
<dbReference type="Gene3D" id="1.20.5.1930">
    <property type="match status" value="1"/>
</dbReference>
<keyword evidence="1" id="KW-0808">Transferase</keyword>
<evidence type="ECO:0000259" key="6">
    <source>
        <dbReference type="Pfam" id="PF07730"/>
    </source>
</evidence>
<evidence type="ECO:0000256" key="3">
    <source>
        <dbReference type="ARBA" id="ARBA00023012"/>
    </source>
</evidence>
<keyword evidence="5" id="KW-1133">Transmembrane helix</keyword>
<dbReference type="PANTHER" id="PTHR24421:SF63">
    <property type="entry name" value="SENSOR HISTIDINE KINASE DESK"/>
    <property type="match status" value="1"/>
</dbReference>
<evidence type="ECO:0000256" key="4">
    <source>
        <dbReference type="SAM" id="MobiDB-lite"/>
    </source>
</evidence>
<dbReference type="EMBL" id="JAERTX010000003">
    <property type="protein sequence ID" value="MBM9458879.1"/>
    <property type="molecule type" value="Genomic_DNA"/>
</dbReference>
<feature type="transmembrane region" description="Helical" evidence="5">
    <location>
        <begin position="44"/>
        <end position="66"/>
    </location>
</feature>
<dbReference type="Pfam" id="PF07730">
    <property type="entry name" value="HisKA_3"/>
    <property type="match status" value="1"/>
</dbReference>
<feature type="compositionally biased region" description="Low complexity" evidence="4">
    <location>
        <begin position="330"/>
        <end position="340"/>
    </location>
</feature>
<dbReference type="GO" id="GO:0046983">
    <property type="term" value="F:protein dimerization activity"/>
    <property type="evidence" value="ECO:0007669"/>
    <property type="project" value="InterPro"/>
</dbReference>
<evidence type="ECO:0000256" key="1">
    <source>
        <dbReference type="ARBA" id="ARBA00022679"/>
    </source>
</evidence>
<evidence type="ECO:0000313" key="8">
    <source>
        <dbReference type="Proteomes" id="UP000663791"/>
    </source>
</evidence>
<dbReference type="GO" id="GO:0000155">
    <property type="term" value="F:phosphorelay sensor kinase activity"/>
    <property type="evidence" value="ECO:0007669"/>
    <property type="project" value="InterPro"/>
</dbReference>
<feature type="domain" description="Signal transduction histidine kinase subgroup 3 dimerisation and phosphoacceptor" evidence="6">
    <location>
        <begin position="192"/>
        <end position="258"/>
    </location>
</feature>
<feature type="transmembrane region" description="Helical" evidence="5">
    <location>
        <begin position="78"/>
        <end position="98"/>
    </location>
</feature>
<comment type="caution">
    <text evidence="7">The sequence shown here is derived from an EMBL/GenBank/DDBJ whole genome shotgun (WGS) entry which is preliminary data.</text>
</comment>
<dbReference type="SUPFAM" id="SSF55874">
    <property type="entry name" value="ATPase domain of HSP90 chaperone/DNA topoisomerase II/histidine kinase"/>
    <property type="match status" value="1"/>
</dbReference>
<protein>
    <recommendedName>
        <fullName evidence="6">Signal transduction histidine kinase subgroup 3 dimerisation and phosphoacceptor domain-containing protein</fullName>
    </recommendedName>
</protein>